<dbReference type="InterPro" id="IPR040092">
    <property type="entry name" value="TBRG1"/>
</dbReference>
<keyword evidence="2" id="KW-0539">Nucleus</keyword>
<evidence type="ECO:0000313" key="5">
    <source>
        <dbReference type="Proteomes" id="UP001206595"/>
    </source>
</evidence>
<comment type="caution">
    <text evidence="4">The sequence shown here is derived from an EMBL/GenBank/DDBJ whole genome shotgun (WGS) entry which is preliminary data.</text>
</comment>
<dbReference type="Pfam" id="PF05965">
    <property type="entry name" value="FYRC"/>
    <property type="match status" value="1"/>
</dbReference>
<evidence type="ECO:0008006" key="6">
    <source>
        <dbReference type="Google" id="ProtNLM"/>
    </source>
</evidence>
<keyword evidence="5" id="KW-1185">Reference proteome</keyword>
<comment type="subcellular location">
    <subcellularLocation>
        <location evidence="1">Nucleus</location>
    </subcellularLocation>
</comment>
<dbReference type="PROSITE" id="PS51543">
    <property type="entry name" value="FYRC"/>
    <property type="match status" value="1"/>
</dbReference>
<feature type="compositionally biased region" description="Basic and acidic residues" evidence="3">
    <location>
        <begin position="372"/>
        <end position="385"/>
    </location>
</feature>
<feature type="compositionally biased region" description="Polar residues" evidence="3">
    <location>
        <begin position="638"/>
        <end position="654"/>
    </location>
</feature>
<feature type="region of interest" description="Disordered" evidence="3">
    <location>
        <begin position="636"/>
        <end position="673"/>
    </location>
</feature>
<feature type="compositionally biased region" description="Polar residues" evidence="3">
    <location>
        <begin position="326"/>
        <end position="340"/>
    </location>
</feature>
<feature type="compositionally biased region" description="Low complexity" evidence="3">
    <location>
        <begin position="362"/>
        <end position="371"/>
    </location>
</feature>
<dbReference type="Pfam" id="PF05964">
    <property type="entry name" value="FYRN"/>
    <property type="match status" value="1"/>
</dbReference>
<dbReference type="AlphaFoldDB" id="A0AAD5HDW2"/>
<dbReference type="Proteomes" id="UP001206595">
    <property type="component" value="Unassembled WGS sequence"/>
</dbReference>
<dbReference type="EMBL" id="MU620920">
    <property type="protein sequence ID" value="KAI8579404.1"/>
    <property type="molecule type" value="Genomic_DNA"/>
</dbReference>
<dbReference type="Gene3D" id="3.30.160.360">
    <property type="match status" value="1"/>
</dbReference>
<feature type="compositionally biased region" description="Pro residues" evidence="3">
    <location>
        <begin position="350"/>
        <end position="361"/>
    </location>
</feature>
<feature type="region of interest" description="Disordered" evidence="3">
    <location>
        <begin position="215"/>
        <end position="309"/>
    </location>
</feature>
<dbReference type="GeneID" id="75914522"/>
<dbReference type="RefSeq" id="XP_051444408.1">
    <property type="nucleotide sequence ID" value="XM_051589177.1"/>
</dbReference>
<feature type="region of interest" description="Disordered" evidence="3">
    <location>
        <begin position="168"/>
        <end position="203"/>
    </location>
</feature>
<reference evidence="4" key="1">
    <citation type="submission" date="2021-06" db="EMBL/GenBank/DDBJ databases">
        <authorList>
            <consortium name="DOE Joint Genome Institute"/>
            <person name="Mondo S.J."/>
            <person name="Amses K.R."/>
            <person name="Simmons D.R."/>
            <person name="Longcore J.E."/>
            <person name="Seto K."/>
            <person name="Alves G.H."/>
            <person name="Bonds A.E."/>
            <person name="Quandt C.A."/>
            <person name="Davis W.J."/>
            <person name="Chang Y."/>
            <person name="Letcher P.M."/>
            <person name="Powell M.J."/>
            <person name="Kuo A."/>
            <person name="Labutti K."/>
            <person name="Pangilinan J."/>
            <person name="Andreopoulos W."/>
            <person name="Tritt A."/>
            <person name="Riley R."/>
            <person name="Hundley H."/>
            <person name="Johnson J."/>
            <person name="Lipzen A."/>
            <person name="Barry K."/>
            <person name="Berbee M.L."/>
            <person name="Buchler N.E."/>
            <person name="Grigoriev I.V."/>
            <person name="Spatafora J.W."/>
            <person name="Stajich J.E."/>
            <person name="James T.Y."/>
        </authorList>
    </citation>
    <scope>NUCLEOTIDE SEQUENCE</scope>
    <source>
        <strain evidence="4">AG</strain>
    </source>
</reference>
<dbReference type="GO" id="GO:0005634">
    <property type="term" value="C:nucleus"/>
    <property type="evidence" value="ECO:0007669"/>
    <property type="project" value="UniProtKB-SubCell"/>
</dbReference>
<evidence type="ECO:0000256" key="3">
    <source>
        <dbReference type="SAM" id="MobiDB-lite"/>
    </source>
</evidence>
<dbReference type="PANTHER" id="PTHR22715:SF0">
    <property type="entry name" value="TRANSFORMING GROWTH FACTOR BETA REGULATOR 1"/>
    <property type="match status" value="1"/>
</dbReference>
<reference evidence="4" key="2">
    <citation type="journal article" date="2022" name="Proc. Natl. Acad. Sci. U.S.A.">
        <title>Diploid-dominant life cycles characterize the early evolution of Fungi.</title>
        <authorList>
            <person name="Amses K.R."/>
            <person name="Simmons D.R."/>
            <person name="Longcore J.E."/>
            <person name="Mondo S.J."/>
            <person name="Seto K."/>
            <person name="Jeronimo G.H."/>
            <person name="Bonds A.E."/>
            <person name="Quandt C.A."/>
            <person name="Davis W.J."/>
            <person name="Chang Y."/>
            <person name="Federici B.A."/>
            <person name="Kuo A."/>
            <person name="LaButti K."/>
            <person name="Pangilinan J."/>
            <person name="Andreopoulos W."/>
            <person name="Tritt A."/>
            <person name="Riley R."/>
            <person name="Hundley H."/>
            <person name="Johnson J."/>
            <person name="Lipzen A."/>
            <person name="Barry K."/>
            <person name="Lang B.F."/>
            <person name="Cuomo C.A."/>
            <person name="Buchler N.E."/>
            <person name="Grigoriev I.V."/>
            <person name="Spatafora J.W."/>
            <person name="Stajich J.E."/>
            <person name="James T.Y."/>
        </authorList>
    </citation>
    <scope>NUCLEOTIDE SEQUENCE</scope>
    <source>
        <strain evidence="4">AG</strain>
    </source>
</reference>
<dbReference type="PROSITE" id="PS51542">
    <property type="entry name" value="FYRN"/>
    <property type="match status" value="1"/>
</dbReference>
<dbReference type="InterPro" id="IPR003888">
    <property type="entry name" value="FYrich_N"/>
</dbReference>
<evidence type="ECO:0000256" key="1">
    <source>
        <dbReference type="ARBA" id="ARBA00004123"/>
    </source>
</evidence>
<name>A0AAD5HDW2_UMBRA</name>
<evidence type="ECO:0000256" key="2">
    <source>
        <dbReference type="ARBA" id="ARBA00023242"/>
    </source>
</evidence>
<proteinExistence type="predicted"/>
<feature type="region of interest" description="Disordered" evidence="3">
    <location>
        <begin position="323"/>
        <end position="389"/>
    </location>
</feature>
<organism evidence="4 5">
    <name type="scientific">Umbelopsis ramanniana AG</name>
    <dbReference type="NCBI Taxonomy" id="1314678"/>
    <lineage>
        <taxon>Eukaryota</taxon>
        <taxon>Fungi</taxon>
        <taxon>Fungi incertae sedis</taxon>
        <taxon>Mucoromycota</taxon>
        <taxon>Mucoromycotina</taxon>
        <taxon>Umbelopsidomycetes</taxon>
        <taxon>Umbelopsidales</taxon>
        <taxon>Umbelopsidaceae</taxon>
        <taxon>Umbelopsis</taxon>
    </lineage>
</organism>
<dbReference type="InterPro" id="IPR003889">
    <property type="entry name" value="FYrich_C"/>
</dbReference>
<dbReference type="GO" id="GO:0051726">
    <property type="term" value="P:regulation of cell cycle"/>
    <property type="evidence" value="ECO:0007669"/>
    <property type="project" value="TreeGrafter"/>
</dbReference>
<feature type="compositionally biased region" description="Basic and acidic residues" evidence="3">
    <location>
        <begin position="249"/>
        <end position="271"/>
    </location>
</feature>
<feature type="compositionally biased region" description="Polar residues" evidence="3">
    <location>
        <begin position="279"/>
        <end position="288"/>
    </location>
</feature>
<gene>
    <name evidence="4" type="ORF">K450DRAFT_241975</name>
</gene>
<dbReference type="PANTHER" id="PTHR22715">
    <property type="entry name" value="TRANSFORMING GROWTH FACTOR BETA REGULATED GENE 1"/>
    <property type="match status" value="1"/>
</dbReference>
<accession>A0AAD5HDW2</accession>
<protein>
    <recommendedName>
        <fullName evidence="6">Transforming growth factor beta regulator 1</fullName>
    </recommendedName>
</protein>
<feature type="compositionally biased region" description="Acidic residues" evidence="3">
    <location>
        <begin position="659"/>
        <end position="673"/>
    </location>
</feature>
<sequence length="673" mass="76960">MAQLPHSPPPAIDHPPANNVKVKVYYTFKGNATTCLCTFETSFKNIKSKKLLQIPLKRCLLAVCSSCPDMLSGPHEDCAVYTASFEESELSTKYNHSVTSNRGSPVDKVIWEGHGLMSWILDDTSQHELYATGKVGPPSGAYEHTVEVILQLQPTIKMSKSAFYDNLSRESKPSVNSSPPSNPRLTAPIPIHPQHYTQRKRSDDQNLVRRYYEHREQPPPVSLPSLTQSLPPYPSHHDNHHPSSQQEQKMARMERNQRLQSEHYYDNPESQHRRHRISPPTTYQTRPPSHQPRDRYPYPPYPPQGEGSAQYDRLAWRDEGPWLRITDSQQPPYANPSKSNDIPAYEARHPMPPSAPPPPRSPSTASATSDRSSTEYHHQQHDQPHMENNNAMKHPRLIRASTAAPASESNLYPYRLPLGKTIHHTRRKKRDTKPPNANELRTIVELEKDDHGDYKLPVEVDSWTVISLGKVIWDKPAFHNQRYIYPVGYVVKKWYRSMIDPHRDTQYICSILDGGNEPLFRLQADDNPKEVFQGQTPTSVWTIAVRRAFAVRNMEYGHNPVGPDFFGLRKNTIAKMIQDLPNADKCRNYVWQMFEIGRSKQGRGTKRPQATLADDVIHQHQFEQSVARGPIGRIRSVKLNTSPGDANSTLYPTRSDTDIQQEDDEEDEMDEDE</sequence>
<evidence type="ECO:0000313" key="4">
    <source>
        <dbReference type="EMBL" id="KAI8579404.1"/>
    </source>
</evidence>
<dbReference type="SMART" id="SM00541">
    <property type="entry name" value="FYRN"/>
    <property type="match status" value="1"/>
</dbReference>